<dbReference type="GO" id="GO:0008233">
    <property type="term" value="F:peptidase activity"/>
    <property type="evidence" value="ECO:0007669"/>
    <property type="project" value="UniProtKB-KW"/>
</dbReference>
<keyword evidence="3" id="KW-1185">Reference proteome</keyword>
<dbReference type="OrthoDB" id="439209at2"/>
<dbReference type="AlphaFoldDB" id="A0A399EKQ0"/>
<keyword evidence="1" id="KW-0472">Membrane</keyword>
<keyword evidence="1" id="KW-0812">Transmembrane</keyword>
<gene>
    <name evidence="2" type="primary">bepA_1</name>
    <name evidence="2" type="ORF">Mterra_01931</name>
</gene>
<dbReference type="EMBL" id="QXDL01000071">
    <property type="protein sequence ID" value="RIH84585.1"/>
    <property type="molecule type" value="Genomic_DNA"/>
</dbReference>
<dbReference type="Pfam" id="PF14559">
    <property type="entry name" value="TPR_19"/>
    <property type="match status" value="2"/>
</dbReference>
<dbReference type="InterPro" id="IPR019734">
    <property type="entry name" value="TPR_rpt"/>
</dbReference>
<keyword evidence="1" id="KW-1133">Transmembrane helix</keyword>
<evidence type="ECO:0000256" key="1">
    <source>
        <dbReference type="SAM" id="Phobius"/>
    </source>
</evidence>
<dbReference type="Gene3D" id="1.25.40.10">
    <property type="entry name" value="Tetratricopeptide repeat domain"/>
    <property type="match status" value="3"/>
</dbReference>
<organism evidence="2 3">
    <name type="scientific">Calidithermus terrae</name>
    <dbReference type="NCBI Taxonomy" id="1408545"/>
    <lineage>
        <taxon>Bacteria</taxon>
        <taxon>Thermotogati</taxon>
        <taxon>Deinococcota</taxon>
        <taxon>Deinococci</taxon>
        <taxon>Thermales</taxon>
        <taxon>Thermaceae</taxon>
        <taxon>Calidithermus</taxon>
    </lineage>
</organism>
<evidence type="ECO:0000313" key="3">
    <source>
        <dbReference type="Proteomes" id="UP000265715"/>
    </source>
</evidence>
<accession>A0A399EKQ0</accession>
<name>A0A399EKQ0_9DEIN</name>
<reference evidence="2 3" key="1">
    <citation type="submission" date="2018-08" db="EMBL/GenBank/DDBJ databases">
        <title>Meiothermus terrae DSM 26712 genome sequencing project.</title>
        <authorList>
            <person name="Da Costa M.S."/>
            <person name="Albuquerque L."/>
            <person name="Raposo P."/>
            <person name="Froufe H.J.C."/>
            <person name="Barroso C.S."/>
            <person name="Egas C."/>
        </authorList>
    </citation>
    <scope>NUCLEOTIDE SEQUENCE [LARGE SCALE GENOMIC DNA]</scope>
    <source>
        <strain evidence="2 3">DSM 26712</strain>
    </source>
</reference>
<proteinExistence type="predicted"/>
<dbReference type="InterPro" id="IPR011990">
    <property type="entry name" value="TPR-like_helical_dom_sf"/>
</dbReference>
<dbReference type="GO" id="GO:0006508">
    <property type="term" value="P:proteolysis"/>
    <property type="evidence" value="ECO:0007669"/>
    <property type="project" value="UniProtKB-KW"/>
</dbReference>
<dbReference type="SUPFAM" id="SSF48452">
    <property type="entry name" value="TPR-like"/>
    <property type="match status" value="2"/>
</dbReference>
<keyword evidence="2" id="KW-0645">Protease</keyword>
<comment type="caution">
    <text evidence="2">The sequence shown here is derived from an EMBL/GenBank/DDBJ whole genome shotgun (WGS) entry which is preliminary data.</text>
</comment>
<dbReference type="RefSeq" id="WP_119315032.1">
    <property type="nucleotide sequence ID" value="NZ_QXDL01000071.1"/>
</dbReference>
<evidence type="ECO:0000313" key="2">
    <source>
        <dbReference type="EMBL" id="RIH84585.1"/>
    </source>
</evidence>
<dbReference type="PANTHER" id="PTHR12558">
    <property type="entry name" value="CELL DIVISION CYCLE 16,23,27"/>
    <property type="match status" value="1"/>
</dbReference>
<feature type="transmembrane region" description="Helical" evidence="1">
    <location>
        <begin position="12"/>
        <end position="30"/>
    </location>
</feature>
<sequence length="481" mass="52610">MTLADTVHRYRIAGFLALAGLVVGLGLLAWREGSRLPEAYRYRFGGLLEARSEARRGAYQAEVAFYQERLRRNPGSGLDLAALAGVYLKKGRVTGQSSWYLLAQQAAERSLEALPFFNTGALLVLAEIAEAQHDFGRAARVAGEILKEERSNPAARALLASVYLAQGRLEPAGRAAEELAAQNPTPGHLVQRALVRLAVGADEKALSDFRQAIALEEPDDFYGAARTRSLLGRYHLRRGEAGLARGLLEEALRIAPNYPLALLYLAELETRQGRYRAAEKLYRRILPQDRQTYQLYDHAAYTGLARLARLQGSPGEEAAWERAESVLRREIGQGAFGHRRELARLLLERGRPADLPEALRLAQAELKVRQDSETLEVLAWALERGGRLEEAQGVIDRALATGRREAGLYYRAARIAAALGQQEQAERYGSSLRAIDPAFDPARAGLGSLPVGRPAAVHQVVDDPLSGRPAAVHQVGAGGVE</sequence>
<keyword evidence="2" id="KW-0378">Hydrolase</keyword>
<dbReference type="PANTHER" id="PTHR12558:SF13">
    <property type="entry name" value="CELL DIVISION CYCLE PROTEIN 27 HOMOLOG"/>
    <property type="match status" value="1"/>
</dbReference>
<dbReference type="Proteomes" id="UP000265715">
    <property type="component" value="Unassembled WGS sequence"/>
</dbReference>
<dbReference type="EC" id="3.4.-.-" evidence="2"/>
<dbReference type="SMART" id="SM00028">
    <property type="entry name" value="TPR"/>
    <property type="match status" value="5"/>
</dbReference>
<protein>
    <submittedName>
        <fullName evidence="2">Beta-barrel assembly-enhancing protease</fullName>
        <ecNumber evidence="2">3.4.-.-</ecNumber>
    </submittedName>
</protein>